<evidence type="ECO:0000256" key="8">
    <source>
        <dbReference type="ARBA" id="ARBA00022842"/>
    </source>
</evidence>
<dbReference type="Gene3D" id="1.10.132.70">
    <property type="match status" value="1"/>
</dbReference>
<dbReference type="GO" id="GO:0007004">
    <property type="term" value="P:telomere maintenance via telomerase"/>
    <property type="evidence" value="ECO:0007669"/>
    <property type="project" value="TreeGrafter"/>
</dbReference>
<keyword evidence="6 13" id="KW-0548">Nucleotidyltransferase</keyword>
<feature type="region of interest" description="Disordered" evidence="14">
    <location>
        <begin position="62"/>
        <end position="88"/>
    </location>
</feature>
<dbReference type="GO" id="GO:0000781">
    <property type="term" value="C:chromosome, telomeric region"/>
    <property type="evidence" value="ECO:0007669"/>
    <property type="project" value="UniProtKB-SubCell"/>
</dbReference>
<dbReference type="KEGG" id="trg:TRUGW13939_01578"/>
<dbReference type="GeneID" id="55989088"/>
<dbReference type="Pfam" id="PF12009">
    <property type="entry name" value="Telomerase_RBD"/>
    <property type="match status" value="1"/>
</dbReference>
<dbReference type="SMART" id="SM00975">
    <property type="entry name" value="Telomerase_RBD"/>
    <property type="match status" value="1"/>
</dbReference>
<evidence type="ECO:0000256" key="10">
    <source>
        <dbReference type="ARBA" id="ARBA00022918"/>
    </source>
</evidence>
<evidence type="ECO:0000256" key="2">
    <source>
        <dbReference type="ARBA" id="ARBA00012493"/>
    </source>
</evidence>
<dbReference type="InterPro" id="IPR043502">
    <property type="entry name" value="DNA/RNA_pol_sf"/>
</dbReference>
<dbReference type="AlphaFoldDB" id="A0A7H8QLT9"/>
<keyword evidence="8 13" id="KW-0460">Magnesium</keyword>
<organism evidence="16 17">
    <name type="scientific">Talaromyces rugulosus</name>
    <name type="common">Penicillium rugulosum</name>
    <dbReference type="NCBI Taxonomy" id="121627"/>
    <lineage>
        <taxon>Eukaryota</taxon>
        <taxon>Fungi</taxon>
        <taxon>Dikarya</taxon>
        <taxon>Ascomycota</taxon>
        <taxon>Pezizomycotina</taxon>
        <taxon>Eurotiomycetes</taxon>
        <taxon>Eurotiomycetidae</taxon>
        <taxon>Eurotiales</taxon>
        <taxon>Trichocomaceae</taxon>
        <taxon>Talaromyces</taxon>
        <taxon>Talaromyces sect. Islandici</taxon>
    </lineage>
</organism>
<feature type="domain" description="Reverse transcriptase" evidence="15">
    <location>
        <begin position="658"/>
        <end position="994"/>
    </location>
</feature>
<dbReference type="SUPFAM" id="SSF56672">
    <property type="entry name" value="DNA/RNA polymerases"/>
    <property type="match status" value="1"/>
</dbReference>
<protein>
    <recommendedName>
        <fullName evidence="3 13">Telomerase reverse transcriptase</fullName>
        <ecNumber evidence="2 13">2.7.7.49</ecNumber>
    </recommendedName>
    <alternativeName>
        <fullName evidence="13">Telomerase catalytic subunit</fullName>
    </alternativeName>
</protein>
<evidence type="ECO:0000256" key="5">
    <source>
        <dbReference type="ARBA" id="ARBA00022679"/>
    </source>
</evidence>
<evidence type="ECO:0000313" key="17">
    <source>
        <dbReference type="Proteomes" id="UP000509510"/>
    </source>
</evidence>
<dbReference type="Gene3D" id="1.10.357.90">
    <property type="match status" value="1"/>
</dbReference>
<dbReference type="PRINTS" id="PR01365">
    <property type="entry name" value="TELOMERASERT"/>
</dbReference>
<dbReference type="InterPro" id="IPR049139">
    <property type="entry name" value="TERT_C"/>
</dbReference>
<keyword evidence="11 13" id="KW-0539">Nucleus</keyword>
<name>A0A7H8QLT9_TALRU</name>
<accession>A0A7H8QLT9</accession>
<proteinExistence type="inferred from homology"/>
<evidence type="ECO:0000259" key="15">
    <source>
        <dbReference type="PROSITE" id="PS50878"/>
    </source>
</evidence>
<feature type="region of interest" description="Disordered" evidence="14">
    <location>
        <begin position="462"/>
        <end position="500"/>
    </location>
</feature>
<dbReference type="GO" id="GO:0046872">
    <property type="term" value="F:metal ion binding"/>
    <property type="evidence" value="ECO:0007669"/>
    <property type="project" value="UniProtKB-KW"/>
</dbReference>
<evidence type="ECO:0000256" key="14">
    <source>
        <dbReference type="SAM" id="MobiDB-lite"/>
    </source>
</evidence>
<dbReference type="GO" id="GO:0042162">
    <property type="term" value="F:telomeric DNA binding"/>
    <property type="evidence" value="ECO:0007669"/>
    <property type="project" value="TreeGrafter"/>
</dbReference>
<dbReference type="GO" id="GO:0070034">
    <property type="term" value="F:telomerase RNA binding"/>
    <property type="evidence" value="ECO:0007669"/>
    <property type="project" value="TreeGrafter"/>
</dbReference>
<dbReference type="PROSITE" id="PS50878">
    <property type="entry name" value="RT_POL"/>
    <property type="match status" value="1"/>
</dbReference>
<dbReference type="InterPro" id="IPR003545">
    <property type="entry name" value="Telomerase_RT"/>
</dbReference>
<evidence type="ECO:0000256" key="13">
    <source>
        <dbReference type="RuleBase" id="RU365061"/>
    </source>
</evidence>
<evidence type="ECO:0000256" key="6">
    <source>
        <dbReference type="ARBA" id="ARBA00022695"/>
    </source>
</evidence>
<dbReference type="InterPro" id="IPR021891">
    <property type="entry name" value="Telomerase_RBD"/>
</dbReference>
<evidence type="ECO:0000313" key="16">
    <source>
        <dbReference type="EMBL" id="QKX54491.1"/>
    </source>
</evidence>
<comment type="similarity">
    <text evidence="1 13">Belongs to the reverse transcriptase family. Telomerase subfamily.</text>
</comment>
<evidence type="ECO:0000256" key="11">
    <source>
        <dbReference type="ARBA" id="ARBA00023242"/>
    </source>
</evidence>
<dbReference type="EMBL" id="CP055898">
    <property type="protein sequence ID" value="QKX54491.1"/>
    <property type="molecule type" value="Genomic_DNA"/>
</dbReference>
<evidence type="ECO:0000256" key="9">
    <source>
        <dbReference type="ARBA" id="ARBA00022895"/>
    </source>
</evidence>
<dbReference type="OrthoDB" id="289721at2759"/>
<evidence type="ECO:0000256" key="3">
    <source>
        <dbReference type="ARBA" id="ARBA00016182"/>
    </source>
</evidence>
<evidence type="ECO:0000256" key="7">
    <source>
        <dbReference type="ARBA" id="ARBA00022723"/>
    </source>
</evidence>
<keyword evidence="17" id="KW-1185">Reference proteome</keyword>
<evidence type="ECO:0000256" key="12">
    <source>
        <dbReference type="ARBA" id="ARBA00048173"/>
    </source>
</evidence>
<keyword evidence="4 13" id="KW-0158">Chromosome</keyword>
<dbReference type="GO" id="GO:0000333">
    <property type="term" value="C:telomerase catalytic core complex"/>
    <property type="evidence" value="ECO:0007669"/>
    <property type="project" value="TreeGrafter"/>
</dbReference>
<dbReference type="PANTHER" id="PTHR12066">
    <property type="entry name" value="TELOMERASE REVERSE TRANSCRIPTASE"/>
    <property type="match status" value="1"/>
</dbReference>
<dbReference type="Gene3D" id="3.30.70.2630">
    <property type="match status" value="1"/>
</dbReference>
<keyword evidence="5 13" id="KW-0808">Transferase</keyword>
<gene>
    <name evidence="16" type="ORF">TRUGW13939_01578</name>
</gene>
<sequence>MGKKRRRPAKPAADGLNTKRLKQDGASRCSTQTHPVLSRYYPRLVSLRQYLLDELPSASKARRRRIASVGKSPLKDDEKAASGDGDGSDKALASVLDQTLIGVLKETTSAAVVQARQRDFAAFTQSEERSLLCTDTGPCSPQSEVVDFAIATLFNRTTSSDRKPQHVLANGFQRVTRKQILNYGIGALDFNIPGLVSQFPNHHVLALKKAPWTDLLGLLGVNGDDIMIGLLLDCGIFRCIDERKSAFHQISGVYLSELEPIDEVTAGLNTNITPPVDAASKNSSNSKNAAEILHKPNNIVFVRRRMLYARPALNARGDIRFGLRHIHVLNRFSNSDDPIHTMHVMKYMFPRQFGLHNVFTSQVDNRQTVQPFKDYTLREDEIARSEELKKAKHPQQIPKVPKRLRGDPFQLVRKLQKRNHGCSYTELLRNYCPIEETGPARLNSLLAVSDLKTSQQLATQVSLPASRKSGPSQVSYVDGDSSSIVPSAKHTPTQKPGLTDYATPTSSVSAFCRAVLQKLVPREFFGLEEDGISNQQCLMKQIDRFIRLSRFESLTLHEVCRGIKVTSLHWLEPPNCQSTNGDRVSLSDIRKRTEILHELVYYIFDSLLIPLIRSNFYVTESQVHRNKLFYFRHDVWRRMIEKPLADMKSSMFDEIKRHRVSRILGRKKLPASAVRLLPKSTGTRPIINLRRRTTKRVGNQSFLGPSINSTLTPVFNVLDYEKKQNPHLLGSSMFSVGEMYPRLKKFKENLSSEQGQETLYFVKLDIQSCFDTIPQRRLVSMMENIVTQRVYHVTKHVEIRPGDTQRNPLSSEDKFRNAKPIRKFTSKAIGLGEIHSTPQPIGAKSTKRNTVQVDTAAARNHQVDTLLDLLDEHVRKNLVKIGKKYYRQKNGIPQGSVLSSLLCNFFYGELERDVLKFLDCEKSLLLRLIDDFLLITTDAALARRFLQVMMNGQPAYGITVNASKSLVNFEATVNGTKVPRLVGSTLFPYCGNLIDTHTLELRKDRDHGRGQGNITDSLTVESSRVPGQAFHRKVLASFRLQTHTMFLDTEHNNSKVVLLGIYTNFIETAIKMYRYYKTLRPQSRPSPGLILRTVQDLVEFATKFIHSKRRQVPSTSKRTGVSSLHIRHLCAAAFRHVLFRKQTTFAHVLRGLQQMERNSRPKTDGEILLLRRVFD</sequence>
<evidence type="ECO:0000256" key="1">
    <source>
        <dbReference type="ARBA" id="ARBA00008001"/>
    </source>
</evidence>
<dbReference type="PANTHER" id="PTHR12066:SF0">
    <property type="entry name" value="TELOMERASE REVERSE TRANSCRIPTASE"/>
    <property type="match status" value="1"/>
</dbReference>
<dbReference type="Pfam" id="PF00078">
    <property type="entry name" value="RVT_1"/>
    <property type="match status" value="1"/>
</dbReference>
<dbReference type="RefSeq" id="XP_035340670.1">
    <property type="nucleotide sequence ID" value="XM_035484777.1"/>
</dbReference>
<comment type="catalytic activity">
    <reaction evidence="12 13">
        <text>DNA(n) + a 2'-deoxyribonucleoside 5'-triphosphate = DNA(n+1) + diphosphate</text>
        <dbReference type="Rhea" id="RHEA:22508"/>
        <dbReference type="Rhea" id="RHEA-COMP:17339"/>
        <dbReference type="Rhea" id="RHEA-COMP:17340"/>
        <dbReference type="ChEBI" id="CHEBI:33019"/>
        <dbReference type="ChEBI" id="CHEBI:61560"/>
        <dbReference type="ChEBI" id="CHEBI:173112"/>
        <dbReference type="EC" id="2.7.7.49"/>
    </reaction>
</comment>
<keyword evidence="10 13" id="KW-0695">RNA-directed DNA polymerase</keyword>
<keyword evidence="9 13" id="KW-0779">Telomere</keyword>
<evidence type="ECO:0000256" key="4">
    <source>
        <dbReference type="ARBA" id="ARBA00022454"/>
    </source>
</evidence>
<reference evidence="17" key="1">
    <citation type="submission" date="2020-06" db="EMBL/GenBank/DDBJ databases">
        <title>A chromosome-scale genome assembly of Talaromyces rugulosus W13939.</title>
        <authorList>
            <person name="Wang B."/>
            <person name="Guo L."/>
            <person name="Ye K."/>
            <person name="Wang L."/>
        </authorList>
    </citation>
    <scope>NUCLEOTIDE SEQUENCE [LARGE SCALE GENOMIC DNA]</scope>
    <source>
        <strain evidence="17">W13939</strain>
    </source>
</reference>
<comment type="subcellular location">
    <subcellularLocation>
        <location evidence="13">Nucleus</location>
    </subcellularLocation>
    <subcellularLocation>
        <location evidence="13">Chromosome</location>
        <location evidence="13">Telomere</location>
    </subcellularLocation>
</comment>
<dbReference type="Proteomes" id="UP000509510">
    <property type="component" value="Chromosome I"/>
</dbReference>
<comment type="function">
    <text evidence="13">Telomerase is a ribonucleoprotein enzyme essential for the replication of chromosome termini in most eukaryotes. It elongates telomeres. It is a reverse transcriptase that adds simple sequence repeats to chromosome ends by copying a template sequence within the RNA component of the enzyme.</text>
</comment>
<dbReference type="InterPro" id="IPR000477">
    <property type="entry name" value="RT_dom"/>
</dbReference>
<feature type="region of interest" description="Disordered" evidence="14">
    <location>
        <begin position="1"/>
        <end position="33"/>
    </location>
</feature>
<dbReference type="EC" id="2.7.7.49" evidence="2 13"/>
<dbReference type="GO" id="GO:0003720">
    <property type="term" value="F:telomerase activity"/>
    <property type="evidence" value="ECO:0007669"/>
    <property type="project" value="InterPro"/>
</dbReference>
<dbReference type="Pfam" id="PF21399">
    <property type="entry name" value="TERT_C"/>
    <property type="match status" value="1"/>
</dbReference>
<keyword evidence="7 13" id="KW-0479">Metal-binding</keyword>
<dbReference type="CDD" id="cd01648">
    <property type="entry name" value="TERT"/>
    <property type="match status" value="1"/>
</dbReference>